<keyword evidence="3" id="KW-1185">Reference proteome</keyword>
<dbReference type="Proteomes" id="UP000694568">
    <property type="component" value="Unplaced"/>
</dbReference>
<reference evidence="2" key="1">
    <citation type="submission" date="2025-08" db="UniProtKB">
        <authorList>
            <consortium name="Ensembl"/>
        </authorList>
    </citation>
    <scope>IDENTIFICATION</scope>
</reference>
<name>A0A8C9XIG1_SANLU</name>
<evidence type="ECO:0000256" key="1">
    <source>
        <dbReference type="SAM" id="MobiDB-lite"/>
    </source>
</evidence>
<dbReference type="AlphaFoldDB" id="A0A8C9XIG1"/>
<proteinExistence type="predicted"/>
<evidence type="ECO:0000313" key="2">
    <source>
        <dbReference type="Ensembl" id="ENSSLUP00000010447.1"/>
    </source>
</evidence>
<dbReference type="Ensembl" id="ENSSLUT00000010773.1">
    <property type="protein sequence ID" value="ENSSLUP00000010447.1"/>
    <property type="gene ID" value="ENSSLUG00000004910.1"/>
</dbReference>
<organism evidence="2 3">
    <name type="scientific">Sander lucioperca</name>
    <name type="common">Pike-perch</name>
    <name type="synonym">Perca lucioperca</name>
    <dbReference type="NCBI Taxonomy" id="283035"/>
    <lineage>
        <taxon>Eukaryota</taxon>
        <taxon>Metazoa</taxon>
        <taxon>Chordata</taxon>
        <taxon>Craniata</taxon>
        <taxon>Vertebrata</taxon>
        <taxon>Euteleostomi</taxon>
        <taxon>Actinopterygii</taxon>
        <taxon>Neopterygii</taxon>
        <taxon>Teleostei</taxon>
        <taxon>Neoteleostei</taxon>
        <taxon>Acanthomorphata</taxon>
        <taxon>Eupercaria</taxon>
        <taxon>Perciformes</taxon>
        <taxon>Percoidei</taxon>
        <taxon>Percidae</taxon>
        <taxon>Luciopercinae</taxon>
        <taxon>Sander</taxon>
    </lineage>
</organism>
<reference evidence="2" key="2">
    <citation type="submission" date="2025-09" db="UniProtKB">
        <authorList>
            <consortium name="Ensembl"/>
        </authorList>
    </citation>
    <scope>IDENTIFICATION</scope>
</reference>
<protein>
    <submittedName>
        <fullName evidence="2">Uncharacterized protein</fullName>
    </submittedName>
</protein>
<feature type="region of interest" description="Disordered" evidence="1">
    <location>
        <begin position="95"/>
        <end position="123"/>
    </location>
</feature>
<feature type="compositionally biased region" description="Basic and acidic residues" evidence="1">
    <location>
        <begin position="112"/>
        <end position="123"/>
    </location>
</feature>
<evidence type="ECO:0000313" key="3">
    <source>
        <dbReference type="Proteomes" id="UP000694568"/>
    </source>
</evidence>
<accession>A0A8C9XIG1</accession>
<sequence>MLMKEENIQSDRQENNDLYSLILSICVYHEHTYTIFLHCIATLFPTTSHLFRLTRCMLTHAHTHTHTHTHTYKHTHTHIHTQIYVSRPSVRVSSNRSMAPSLMSVRGQSETVRVKENEGDRSE</sequence>